<gene>
    <name evidence="9" type="primary">secF</name>
    <name evidence="12" type="ORF">IW245_007979</name>
</gene>
<evidence type="ECO:0000256" key="9">
    <source>
        <dbReference type="HAMAP-Rule" id="MF_01464"/>
    </source>
</evidence>
<evidence type="ECO:0000313" key="13">
    <source>
        <dbReference type="Proteomes" id="UP000622552"/>
    </source>
</evidence>
<keyword evidence="4 9" id="KW-0812">Transmembrane</keyword>
<dbReference type="SUPFAM" id="SSF82866">
    <property type="entry name" value="Multidrug efflux transporter AcrB transmembrane domain"/>
    <property type="match status" value="1"/>
</dbReference>
<dbReference type="Proteomes" id="UP000622552">
    <property type="component" value="Unassembled WGS sequence"/>
</dbReference>
<protein>
    <recommendedName>
        <fullName evidence="9">Protein-export membrane protein SecF</fullName>
    </recommendedName>
</protein>
<dbReference type="Pfam" id="PF02355">
    <property type="entry name" value="SecD_SecF_C"/>
    <property type="match status" value="1"/>
</dbReference>
<evidence type="ECO:0000256" key="3">
    <source>
        <dbReference type="ARBA" id="ARBA00022475"/>
    </source>
</evidence>
<keyword evidence="5 9" id="KW-0653">Protein transport</keyword>
<dbReference type="EMBL" id="JADOUF010000001">
    <property type="protein sequence ID" value="MBG6141785.1"/>
    <property type="molecule type" value="Genomic_DNA"/>
</dbReference>
<dbReference type="Pfam" id="PF07549">
    <property type="entry name" value="Sec_GG"/>
    <property type="match status" value="1"/>
</dbReference>
<keyword evidence="7 9" id="KW-0811">Translocation</keyword>
<comment type="function">
    <text evidence="9">Part of the Sec protein translocase complex. Interacts with the SecYEG preprotein conducting channel. SecDF uses the proton motive force (PMF) to complete protein translocation after the ATP-dependent function of SecA.</text>
</comment>
<evidence type="ECO:0000256" key="10">
    <source>
        <dbReference type="SAM" id="MobiDB-lite"/>
    </source>
</evidence>
<dbReference type="PANTHER" id="PTHR30081">
    <property type="entry name" value="PROTEIN-EXPORT MEMBRANE PROTEIN SEC"/>
    <property type="match status" value="1"/>
</dbReference>
<keyword evidence="6 9" id="KW-1133">Transmembrane helix</keyword>
<dbReference type="GO" id="GO:0015450">
    <property type="term" value="F:protein-transporting ATPase activity"/>
    <property type="evidence" value="ECO:0007669"/>
    <property type="project" value="InterPro"/>
</dbReference>
<reference evidence="12" key="1">
    <citation type="submission" date="2020-11" db="EMBL/GenBank/DDBJ databases">
        <title>Sequencing the genomes of 1000 actinobacteria strains.</title>
        <authorList>
            <person name="Klenk H.-P."/>
        </authorList>
    </citation>
    <scope>NUCLEOTIDE SEQUENCE</scope>
    <source>
        <strain evidence="12">DSM 45356</strain>
    </source>
</reference>
<comment type="caution">
    <text evidence="12">The sequence shown here is derived from an EMBL/GenBank/DDBJ whole genome shotgun (WGS) entry which is preliminary data.</text>
</comment>
<comment type="subcellular location">
    <subcellularLocation>
        <location evidence="1 9">Cell membrane</location>
        <topology evidence="1 9">Multi-pass membrane protein</topology>
    </subcellularLocation>
</comment>
<evidence type="ECO:0000256" key="6">
    <source>
        <dbReference type="ARBA" id="ARBA00022989"/>
    </source>
</evidence>
<dbReference type="GO" id="GO:0065002">
    <property type="term" value="P:intracellular protein transmembrane transport"/>
    <property type="evidence" value="ECO:0007669"/>
    <property type="project" value="UniProtKB-UniRule"/>
</dbReference>
<dbReference type="AlphaFoldDB" id="A0A8J7H0S5"/>
<comment type="subunit">
    <text evidence="9">Forms a complex with SecD. Part of the essential Sec protein translocation apparatus which comprises SecA, SecYEG and auxiliary proteins SecDF. Other proteins may also be involved.</text>
</comment>
<evidence type="ECO:0000256" key="2">
    <source>
        <dbReference type="ARBA" id="ARBA00022448"/>
    </source>
</evidence>
<organism evidence="12 13">
    <name type="scientific">Longispora fulva</name>
    <dbReference type="NCBI Taxonomy" id="619741"/>
    <lineage>
        <taxon>Bacteria</taxon>
        <taxon>Bacillati</taxon>
        <taxon>Actinomycetota</taxon>
        <taxon>Actinomycetes</taxon>
        <taxon>Micromonosporales</taxon>
        <taxon>Micromonosporaceae</taxon>
        <taxon>Longispora</taxon>
    </lineage>
</organism>
<dbReference type="InterPro" id="IPR022813">
    <property type="entry name" value="SecD/SecF_arch_bac"/>
</dbReference>
<proteinExistence type="inferred from homology"/>
<keyword evidence="2 9" id="KW-0813">Transport</keyword>
<evidence type="ECO:0000256" key="1">
    <source>
        <dbReference type="ARBA" id="ARBA00004651"/>
    </source>
</evidence>
<evidence type="ECO:0000256" key="7">
    <source>
        <dbReference type="ARBA" id="ARBA00023010"/>
    </source>
</evidence>
<dbReference type="InterPro" id="IPR005665">
    <property type="entry name" value="SecF_bac"/>
</dbReference>
<evidence type="ECO:0000259" key="11">
    <source>
        <dbReference type="Pfam" id="PF02355"/>
    </source>
</evidence>
<evidence type="ECO:0000256" key="4">
    <source>
        <dbReference type="ARBA" id="ARBA00022692"/>
    </source>
</evidence>
<keyword evidence="13" id="KW-1185">Reference proteome</keyword>
<dbReference type="GO" id="GO:0043952">
    <property type="term" value="P:protein transport by the Sec complex"/>
    <property type="evidence" value="ECO:0007669"/>
    <property type="project" value="UniProtKB-UniRule"/>
</dbReference>
<feature type="domain" description="Protein export membrane protein SecD/SecF C-terminal" evidence="11">
    <location>
        <begin position="116"/>
        <end position="310"/>
    </location>
</feature>
<dbReference type="InterPro" id="IPR022646">
    <property type="entry name" value="SecD/SecF_CS"/>
</dbReference>
<dbReference type="GO" id="GO:0005886">
    <property type="term" value="C:plasma membrane"/>
    <property type="evidence" value="ECO:0007669"/>
    <property type="project" value="UniProtKB-SubCell"/>
</dbReference>
<dbReference type="GO" id="GO:0006605">
    <property type="term" value="P:protein targeting"/>
    <property type="evidence" value="ECO:0007669"/>
    <property type="project" value="UniProtKB-UniRule"/>
</dbReference>
<accession>A0A8J7H0S5</accession>
<dbReference type="InterPro" id="IPR048634">
    <property type="entry name" value="SecD_SecF_C"/>
</dbReference>
<dbReference type="Gene3D" id="1.20.1640.10">
    <property type="entry name" value="Multidrug efflux transporter AcrB transmembrane domain"/>
    <property type="match status" value="1"/>
</dbReference>
<sequence length="366" mass="38624">MAGLGLATRLYRGDAGLNIIGKKKVWFSVALTVLLITVLSFVFRGPQLGIDFTGGNKFQVPASVGDAKQVESAIAKAVTDVDPKGKTLAAVKIGGGEASYEVKTTSLNPDQSFKVKTALAQKFGIDVTKISDTQVSGAWGSQVTSKALTGLAVFLAIVIGYLVIRFEWRMAIGAVASLILDLTLTAGVYLLVGFEITPSTVIGFLTILGFALYDVVVVFDKVQENTGGILARNTMTYPEAANLAVNQTLMRSINTGLVALLPVGGLLFIGAGLLGAGTLKDLGLVLFIGMGAAVYSSIFFATPVLVWLKEKEGRVAAHTQRVFARRASLVEKGEDGVPTPRVPVFVDGGTLAPKPGQRPVSRPRKR</sequence>
<evidence type="ECO:0000256" key="5">
    <source>
        <dbReference type="ARBA" id="ARBA00022927"/>
    </source>
</evidence>
<dbReference type="InterPro" id="IPR022645">
    <property type="entry name" value="SecD/SecF_bac"/>
</dbReference>
<name>A0A8J7H0S5_9ACTN</name>
<feature type="transmembrane region" description="Helical" evidence="9">
    <location>
        <begin position="147"/>
        <end position="164"/>
    </location>
</feature>
<evidence type="ECO:0000313" key="12">
    <source>
        <dbReference type="EMBL" id="MBG6141785.1"/>
    </source>
</evidence>
<evidence type="ECO:0000256" key="8">
    <source>
        <dbReference type="ARBA" id="ARBA00023136"/>
    </source>
</evidence>
<feature type="transmembrane region" description="Helical" evidence="9">
    <location>
        <begin position="25"/>
        <end position="43"/>
    </location>
</feature>
<feature type="transmembrane region" description="Helical" evidence="9">
    <location>
        <begin position="171"/>
        <end position="194"/>
    </location>
</feature>
<dbReference type="PRINTS" id="PR01755">
    <property type="entry name" value="SECFTRNLCASE"/>
</dbReference>
<keyword evidence="3 9" id="KW-1003">Cell membrane</keyword>
<feature type="region of interest" description="Disordered" evidence="10">
    <location>
        <begin position="347"/>
        <end position="366"/>
    </location>
</feature>
<feature type="transmembrane region" description="Helical" evidence="9">
    <location>
        <begin position="257"/>
        <end position="276"/>
    </location>
</feature>
<dbReference type="HAMAP" id="MF_01464_B">
    <property type="entry name" value="SecF_B"/>
    <property type="match status" value="1"/>
</dbReference>
<keyword evidence="8 9" id="KW-0472">Membrane</keyword>
<dbReference type="RefSeq" id="WP_197008159.1">
    <property type="nucleotide sequence ID" value="NZ_BONS01000013.1"/>
</dbReference>
<comment type="similarity">
    <text evidence="9">Belongs to the SecD/SecF family. SecF subfamily.</text>
</comment>
<dbReference type="PANTHER" id="PTHR30081:SF8">
    <property type="entry name" value="PROTEIN TRANSLOCASE SUBUNIT SECF"/>
    <property type="match status" value="1"/>
</dbReference>
<feature type="transmembrane region" description="Helical" evidence="9">
    <location>
        <begin position="200"/>
        <end position="219"/>
    </location>
</feature>
<feature type="transmembrane region" description="Helical" evidence="9">
    <location>
        <begin position="282"/>
        <end position="308"/>
    </location>
</feature>
<dbReference type="NCBIfam" id="TIGR00966">
    <property type="entry name" value="transloc_SecF"/>
    <property type="match status" value="1"/>
</dbReference>